<dbReference type="InterPro" id="IPR001876">
    <property type="entry name" value="Znf_RanBP2"/>
</dbReference>
<gene>
    <name evidence="9" type="ORF">Pmar_PMAR020422</name>
</gene>
<dbReference type="Proteomes" id="UP000007800">
    <property type="component" value="Unassembled WGS sequence"/>
</dbReference>
<dbReference type="Gene3D" id="4.10.1110.10">
    <property type="entry name" value="AN1-like Zinc finger"/>
    <property type="match status" value="2"/>
</dbReference>
<evidence type="ECO:0000256" key="1">
    <source>
        <dbReference type="ARBA" id="ARBA00022723"/>
    </source>
</evidence>
<dbReference type="GO" id="GO:0008270">
    <property type="term" value="F:zinc ion binding"/>
    <property type="evidence" value="ECO:0007669"/>
    <property type="project" value="UniProtKB-KW"/>
</dbReference>
<dbReference type="PANTHER" id="PTHR14677">
    <property type="entry name" value="ARSENITE INDUCUBLE RNA ASSOCIATED PROTEIN AIP-1-RELATED"/>
    <property type="match status" value="1"/>
</dbReference>
<keyword evidence="2" id="KW-0677">Repeat</keyword>
<dbReference type="PROSITE" id="PS50199">
    <property type="entry name" value="ZF_RANBP2_2"/>
    <property type="match status" value="1"/>
</dbReference>
<organism evidence="10">
    <name type="scientific">Perkinsus marinus (strain ATCC 50983 / TXsc)</name>
    <dbReference type="NCBI Taxonomy" id="423536"/>
    <lineage>
        <taxon>Eukaryota</taxon>
        <taxon>Sar</taxon>
        <taxon>Alveolata</taxon>
        <taxon>Perkinsozoa</taxon>
        <taxon>Perkinsea</taxon>
        <taxon>Perkinsida</taxon>
        <taxon>Perkinsidae</taxon>
        <taxon>Perkinsus</taxon>
    </lineage>
</organism>
<keyword evidence="1" id="KW-0479">Metal-binding</keyword>
<dbReference type="OrthoDB" id="431929at2759"/>
<evidence type="ECO:0000256" key="3">
    <source>
        <dbReference type="ARBA" id="ARBA00022771"/>
    </source>
</evidence>
<evidence type="ECO:0000256" key="4">
    <source>
        <dbReference type="ARBA" id="ARBA00022833"/>
    </source>
</evidence>
<dbReference type="InterPro" id="IPR035896">
    <property type="entry name" value="AN1-like_Znf"/>
</dbReference>
<evidence type="ECO:0000256" key="6">
    <source>
        <dbReference type="SAM" id="MobiDB-lite"/>
    </source>
</evidence>
<proteinExistence type="predicted"/>
<evidence type="ECO:0000313" key="9">
    <source>
        <dbReference type="EMBL" id="EER07263.1"/>
    </source>
</evidence>
<dbReference type="AlphaFoldDB" id="C5L701"/>
<dbReference type="PROSITE" id="PS01358">
    <property type="entry name" value="ZF_RANBP2_1"/>
    <property type="match status" value="1"/>
</dbReference>
<reference evidence="9 10" key="1">
    <citation type="submission" date="2008-07" db="EMBL/GenBank/DDBJ databases">
        <authorList>
            <person name="El-Sayed N."/>
            <person name="Caler E."/>
            <person name="Inman J."/>
            <person name="Amedeo P."/>
            <person name="Hass B."/>
            <person name="Wortman J."/>
        </authorList>
    </citation>
    <scope>NUCLEOTIDE SEQUENCE [LARGE SCALE GENOMIC DNA]</scope>
    <source>
        <strain evidence="10">ATCC 50983 / TXsc</strain>
    </source>
</reference>
<feature type="domain" description="AN1-type" evidence="8">
    <location>
        <begin position="317"/>
        <end position="367"/>
    </location>
</feature>
<evidence type="ECO:0000259" key="7">
    <source>
        <dbReference type="PROSITE" id="PS50199"/>
    </source>
</evidence>
<dbReference type="GeneID" id="9060032"/>
<protein>
    <submittedName>
        <fullName evidence="9">Arsenite inducuble RNA associated protein aip-1, putative</fullName>
    </submittedName>
</protein>
<dbReference type="PANTHER" id="PTHR14677:SF20">
    <property type="entry name" value="ZINC FINGER AN1-TYPE CONTAINING 2A-RELATED"/>
    <property type="match status" value="1"/>
</dbReference>
<feature type="domain" description="AN1-type" evidence="8">
    <location>
        <begin position="226"/>
        <end position="274"/>
    </location>
</feature>
<dbReference type="InParanoid" id="C5L701"/>
<dbReference type="RefSeq" id="XP_002775447.1">
    <property type="nucleotide sequence ID" value="XM_002775401.1"/>
</dbReference>
<keyword evidence="4" id="KW-0862">Zinc</keyword>
<name>C5L701_PERM5</name>
<evidence type="ECO:0000256" key="2">
    <source>
        <dbReference type="ARBA" id="ARBA00022737"/>
    </source>
</evidence>
<keyword evidence="3 5" id="KW-0863">Zinc-finger</keyword>
<dbReference type="InterPro" id="IPR000058">
    <property type="entry name" value="Znf_AN1"/>
</dbReference>
<feature type="domain" description="RanBP2-type" evidence="7">
    <location>
        <begin position="400"/>
        <end position="424"/>
    </location>
</feature>
<evidence type="ECO:0000313" key="10">
    <source>
        <dbReference type="Proteomes" id="UP000007800"/>
    </source>
</evidence>
<evidence type="ECO:0000256" key="5">
    <source>
        <dbReference type="PROSITE-ProRule" id="PRU00322"/>
    </source>
</evidence>
<dbReference type="Pfam" id="PF25403">
    <property type="entry name" value="zf-C2H2_ZFAND2"/>
    <property type="match status" value="1"/>
</dbReference>
<dbReference type="GO" id="GO:0005737">
    <property type="term" value="C:cytoplasm"/>
    <property type="evidence" value="ECO:0007669"/>
    <property type="project" value="TreeGrafter"/>
</dbReference>
<dbReference type="SUPFAM" id="SSF118310">
    <property type="entry name" value="AN1-like Zinc finger"/>
    <property type="match status" value="2"/>
</dbReference>
<dbReference type="InterPro" id="IPR057357">
    <property type="entry name" value="Znf-C2H2_ZFAND2A/B"/>
</dbReference>
<dbReference type="EMBL" id="GG679899">
    <property type="protein sequence ID" value="EER07263.1"/>
    <property type="molecule type" value="Genomic_DNA"/>
</dbReference>
<sequence length="436" mass="49016">MCGSCYNNENILDLPGLEFLIKADVDGRVLYRATSDDIFERKFGAKLAAQVKRNRQSELDNFALWALVTTEGELLLQYDALVTKFSALATAHNKLQTEYSTLEIEITHRDAKIEQLTKEYRAMESRYESVLHQSQLTSSDFRILLDQNLELKQALQDKAGSMSLDEGISSLPLGPPPHQLEETQAVDQHSKDHSLSGARTIPKSFRSWSSKMLKGSGKKKSSPDFADLGAHCAERYCHQQDFLPFECDRCHKEFCLDHRTYEAHNCPYLDSASYNKQQVIICPLCRSSVHLLPGETENTAFERHSNSSACKPEDYSKPRLQKCPVEGCRERLTEVNSYQCPECHVKVCLKHRYEDVHPCKEWKSRGLSKASYRGPSGKAVKRSPVVGGNSTKVAGGHGNRADQWRCRKCSLINNGDVTTCVACGYTPVGRQNCAVQ</sequence>
<keyword evidence="10" id="KW-1185">Reference proteome</keyword>
<dbReference type="Pfam" id="PF01428">
    <property type="entry name" value="zf-AN1"/>
    <property type="match status" value="2"/>
</dbReference>
<evidence type="ECO:0000259" key="8">
    <source>
        <dbReference type="PROSITE" id="PS51039"/>
    </source>
</evidence>
<dbReference type="SMART" id="SM00154">
    <property type="entry name" value="ZnF_AN1"/>
    <property type="match status" value="2"/>
</dbReference>
<accession>C5L701</accession>
<dbReference type="PROSITE" id="PS51039">
    <property type="entry name" value="ZF_AN1"/>
    <property type="match status" value="2"/>
</dbReference>
<feature type="region of interest" description="Disordered" evidence="6">
    <location>
        <begin position="373"/>
        <end position="396"/>
    </location>
</feature>